<reference evidence="1 2" key="1">
    <citation type="submission" date="2021-11" db="EMBL/GenBank/DDBJ databases">
        <authorList>
            <person name="Harms R.C."/>
            <person name="Hussain Z."/>
            <person name="Phipps C."/>
            <person name="Ball S.L."/>
            <person name="Garlena R.A."/>
            <person name="Russell D.A."/>
            <person name="Jacobs-Sera D."/>
            <person name="Hatfull G.F."/>
        </authorList>
    </citation>
    <scope>NUCLEOTIDE SEQUENCE [LARGE SCALE GENOMIC DNA]</scope>
</reference>
<accession>A0AA49BNZ0</accession>
<dbReference type="EMBL" id="OL455887">
    <property type="protein sequence ID" value="UJQ86076.1"/>
    <property type="molecule type" value="Genomic_DNA"/>
</dbReference>
<evidence type="ECO:0000313" key="2">
    <source>
        <dbReference type="Proteomes" id="UP001200529"/>
    </source>
</evidence>
<organism evidence="1 2">
    <name type="scientific">Gordonia phage Zany</name>
    <dbReference type="NCBI Taxonomy" id="2910759"/>
    <lineage>
        <taxon>Viruses</taxon>
        <taxon>Duplodnaviria</taxon>
        <taxon>Heunggongvirae</taxon>
        <taxon>Uroviricota</taxon>
        <taxon>Caudoviricetes</taxon>
        <taxon>Dovevirinae</taxon>
        <taxon>Lambovirus</taxon>
        <taxon>Lambovirus zany</taxon>
    </lineage>
</organism>
<sequence length="237" mass="24019">MSVNRGLEYTLSNRGTAAVTLSPAGADTLATGAVTTASITIPPGSTITVVNDGSTWIVDGLAGRQLASGRYYGIPLIPFAAANPNLNRLRLVPWIVPETGLYDRIASRVTTAAAGATLRWGMYREVGGLPVTQVFDTGAVGDASTVGLKEATISQILQGGERMWLGLAAQGADGAAIVLSSGSTSAPDVGVTAADIVATGNGIAAGYYVDGVTGALPNPLSTYNVTTGAPGIWLRKA</sequence>
<proteinExistence type="predicted"/>
<protein>
    <submittedName>
        <fullName evidence="1">Uncharacterized protein</fullName>
    </submittedName>
</protein>
<gene>
    <name evidence="1" type="primary">6</name>
    <name evidence="1" type="ORF">ZANY_6</name>
</gene>
<keyword evidence="2" id="KW-1185">Reference proteome</keyword>
<name>A0AA49BNZ0_9CAUD</name>
<evidence type="ECO:0000313" key="1">
    <source>
        <dbReference type="EMBL" id="UJQ86076.1"/>
    </source>
</evidence>
<dbReference type="Proteomes" id="UP001200529">
    <property type="component" value="Segment"/>
</dbReference>